<evidence type="ECO:0000313" key="1">
    <source>
        <dbReference type="EMBL" id="ABM56858.1"/>
    </source>
</evidence>
<keyword evidence="2" id="KW-1185">Reference proteome</keyword>
<sequence length="110" mass="11912">MAAHILGPRASTANNTLRDQVSASSDTARMWAGLGLGLASVSGAWTHPLMITIANPLCASPASVASPIRCRRLRAAIGAQRKAHRAAHTELYWQAMQRRDALRWPAQTDR</sequence>
<dbReference type="AlphaFoldDB" id="A1WGV1"/>
<organism evidence="1 2">
    <name type="scientific">Verminephrobacter eiseniae (strain EF01-2)</name>
    <dbReference type="NCBI Taxonomy" id="391735"/>
    <lineage>
        <taxon>Bacteria</taxon>
        <taxon>Pseudomonadati</taxon>
        <taxon>Pseudomonadota</taxon>
        <taxon>Betaproteobacteria</taxon>
        <taxon>Burkholderiales</taxon>
        <taxon>Comamonadaceae</taxon>
        <taxon>Verminephrobacter</taxon>
    </lineage>
</organism>
<dbReference type="Proteomes" id="UP000000374">
    <property type="component" value="Chromosome"/>
</dbReference>
<evidence type="ECO:0000313" key="2">
    <source>
        <dbReference type="Proteomes" id="UP000000374"/>
    </source>
</evidence>
<proteinExistence type="predicted"/>
<gene>
    <name evidence="1" type="ordered locus">Veis_1082</name>
</gene>
<accession>A1WGV1</accession>
<dbReference type="EMBL" id="CP000542">
    <property type="protein sequence ID" value="ABM56858.1"/>
    <property type="molecule type" value="Genomic_DNA"/>
</dbReference>
<name>A1WGV1_VEREI</name>
<dbReference type="HOGENOM" id="CLU_2169998_0_0_4"/>
<reference evidence="2" key="1">
    <citation type="submission" date="2006-12" db="EMBL/GenBank/DDBJ databases">
        <title>Complete sequence of chromosome 1 of Verminephrobacter eiseniae EF01-2.</title>
        <authorList>
            <person name="Copeland A."/>
            <person name="Lucas S."/>
            <person name="Lapidus A."/>
            <person name="Barry K."/>
            <person name="Detter J.C."/>
            <person name="Glavina del Rio T."/>
            <person name="Dalin E."/>
            <person name="Tice H."/>
            <person name="Pitluck S."/>
            <person name="Chertkov O."/>
            <person name="Brettin T."/>
            <person name="Bruce D."/>
            <person name="Han C."/>
            <person name="Tapia R."/>
            <person name="Gilna P."/>
            <person name="Schmutz J."/>
            <person name="Larimer F."/>
            <person name="Land M."/>
            <person name="Hauser L."/>
            <person name="Kyrpides N."/>
            <person name="Kim E."/>
            <person name="Stahl D."/>
            <person name="Richardson P."/>
        </authorList>
    </citation>
    <scope>NUCLEOTIDE SEQUENCE [LARGE SCALE GENOMIC DNA]</scope>
    <source>
        <strain evidence="2">EF01-2</strain>
    </source>
</reference>
<protein>
    <submittedName>
        <fullName evidence="1">Uncharacterized protein</fullName>
    </submittedName>
</protein>
<dbReference type="STRING" id="391735.Veis_1082"/>
<dbReference type="KEGG" id="vei:Veis_1082"/>